<feature type="domain" description="Rho-GAP" evidence="6">
    <location>
        <begin position="226"/>
        <end position="430"/>
    </location>
</feature>
<dbReference type="SUPFAM" id="SSF48350">
    <property type="entry name" value="GTPase activation domain, GAP"/>
    <property type="match status" value="1"/>
</dbReference>
<feature type="region of interest" description="Disordered" evidence="5">
    <location>
        <begin position="717"/>
        <end position="768"/>
    </location>
</feature>
<dbReference type="CDD" id="cd07307">
    <property type="entry name" value="BAR"/>
    <property type="match status" value="1"/>
</dbReference>
<evidence type="ECO:0000256" key="1">
    <source>
        <dbReference type="ARBA" id="ARBA00004496"/>
    </source>
</evidence>
<proteinExistence type="predicted"/>
<dbReference type="InterPro" id="IPR027267">
    <property type="entry name" value="AH/BAR_dom_sf"/>
</dbReference>
<feature type="region of interest" description="Disordered" evidence="5">
    <location>
        <begin position="449"/>
        <end position="490"/>
    </location>
</feature>
<dbReference type="GO" id="GO:0005737">
    <property type="term" value="C:cytoplasm"/>
    <property type="evidence" value="ECO:0007669"/>
    <property type="project" value="UniProtKB-SubCell"/>
</dbReference>
<reference evidence="7 8" key="1">
    <citation type="submission" date="2023-11" db="EMBL/GenBank/DDBJ databases">
        <title>Dfirmibasis_genome.</title>
        <authorList>
            <person name="Edelbroek B."/>
            <person name="Kjellin J."/>
            <person name="Jerlstrom-Hultqvist J."/>
            <person name="Soderbom F."/>
        </authorList>
    </citation>
    <scope>NUCLEOTIDE SEQUENCE [LARGE SCALE GENOMIC DNA]</scope>
    <source>
        <strain evidence="7 8">TNS-C-14</strain>
    </source>
</reference>
<comment type="caution">
    <text evidence="7">The sequence shown here is derived from an EMBL/GenBank/DDBJ whole genome shotgun (WGS) entry which is preliminary data.</text>
</comment>
<accession>A0AAN7TQD5</accession>
<dbReference type="AlphaFoldDB" id="A0AAN7TQD5"/>
<dbReference type="InterPro" id="IPR000198">
    <property type="entry name" value="RhoGAP_dom"/>
</dbReference>
<evidence type="ECO:0000256" key="3">
    <source>
        <dbReference type="ARBA" id="ARBA00022490"/>
    </source>
</evidence>
<dbReference type="GO" id="GO:0005096">
    <property type="term" value="F:GTPase activator activity"/>
    <property type="evidence" value="ECO:0007669"/>
    <property type="project" value="UniProtKB-KW"/>
</dbReference>
<name>A0AAN7TQD5_9MYCE</name>
<comment type="function">
    <text evidence="4">Rho GTPase-activating protein involved in the signal transduction pathway.</text>
</comment>
<evidence type="ECO:0000256" key="2">
    <source>
        <dbReference type="ARBA" id="ARBA00022468"/>
    </source>
</evidence>
<dbReference type="SUPFAM" id="SSF103657">
    <property type="entry name" value="BAR/IMD domain-like"/>
    <property type="match status" value="1"/>
</dbReference>
<dbReference type="PANTHER" id="PTHR23176">
    <property type="entry name" value="RHO/RAC/CDC GTPASE-ACTIVATING PROTEIN"/>
    <property type="match status" value="1"/>
</dbReference>
<evidence type="ECO:0000259" key="6">
    <source>
        <dbReference type="PROSITE" id="PS50238"/>
    </source>
</evidence>
<protein>
    <recommendedName>
        <fullName evidence="6">Rho-GAP domain-containing protein</fullName>
    </recommendedName>
</protein>
<dbReference type="Proteomes" id="UP001344447">
    <property type="component" value="Unassembled WGS sequence"/>
</dbReference>
<comment type="subcellular location">
    <subcellularLocation>
        <location evidence="1">Cytoplasm</location>
    </subcellularLocation>
</comment>
<dbReference type="PROSITE" id="PS50238">
    <property type="entry name" value="RHOGAP"/>
    <property type="match status" value="1"/>
</dbReference>
<evidence type="ECO:0000256" key="5">
    <source>
        <dbReference type="SAM" id="MobiDB-lite"/>
    </source>
</evidence>
<dbReference type="SMART" id="SM00324">
    <property type="entry name" value="RhoGAP"/>
    <property type="match status" value="1"/>
</dbReference>
<dbReference type="GO" id="GO:0007165">
    <property type="term" value="P:signal transduction"/>
    <property type="evidence" value="ECO:0007669"/>
    <property type="project" value="InterPro"/>
</dbReference>
<keyword evidence="3" id="KW-0963">Cytoplasm</keyword>
<organism evidence="7 8">
    <name type="scientific">Dictyostelium firmibasis</name>
    <dbReference type="NCBI Taxonomy" id="79012"/>
    <lineage>
        <taxon>Eukaryota</taxon>
        <taxon>Amoebozoa</taxon>
        <taxon>Evosea</taxon>
        <taxon>Eumycetozoa</taxon>
        <taxon>Dictyostelia</taxon>
        <taxon>Dictyosteliales</taxon>
        <taxon>Dictyosteliaceae</taxon>
        <taxon>Dictyostelium</taxon>
    </lineage>
</organism>
<sequence length="768" mass="85594">MNIKSLRKKTIQNMDQEEVYNRIKENVAHMDEIQKTMEKQQQTFFQMSQQSKQIAESMKKYSMDAAYFNSRIPITDCLSRASEWQNSISEVFNHLGNLLYDRTTQPLRQTINIQLEMVKDGKKKLKNLSTDAGKSSSANFKKDTEALERTQKETLQLYNDSELALENSTVQTILSSFESYNDFFQRGVFQMTKIKSDIDNYKKIILETNKVAAKLRNYVPKKTFGIKLEEVFARESNKPLPGFLDEIFRYLEKESIHVEGMFRVSGGKSSVEALQQKIESGAPLELNGSTIIDPHSVSSVLKLFLRSLPESLVLYNVYSKYLSVAKNSGSNSNLSVVGGNGTIIKELKRLISTLPVCNQALLKQVLLICSLMNQHRDVTKMDLTNLSVVIGPSILEPIPNLKAEDIQRPETFADFNLLFCLLVEHVSNIFPQVSQTSMDMANLPTTVGKLRSQTDISSQTKPLPSLPTSPQNRSAIITGDSSSPSLNTPIKSSLNSSDFVIVDNNSNNNSISNNNNNNNNNSNSSNNTTNNGNGIPGTATPPPPTTPTSNSIPTPTINISGCNNNNNTTKRTTNKSNIKIDDYLTPIDMQIYYINISSNLGRIKSFVDDIETVNQGIGLIKLFKKISDEHMAPIKNALNYVFKKEKPPMSNDEDKVLRIKRTLFYTYEITMELISEANNTFESSSIEEPTELSKKLEESFKQLDAVLTEELLNIDKQQQQADAGSGISSNTNTSISGDNSENGDSLNSSTSNQSPLNSSAILTQLSNQ</sequence>
<gene>
    <name evidence="7" type="ORF">RB653_002290</name>
</gene>
<keyword evidence="2" id="KW-0343">GTPase activation</keyword>
<dbReference type="CDD" id="cd00159">
    <property type="entry name" value="RhoGAP"/>
    <property type="match status" value="1"/>
</dbReference>
<dbReference type="Gene3D" id="1.10.555.10">
    <property type="entry name" value="Rho GTPase activation protein"/>
    <property type="match status" value="1"/>
</dbReference>
<dbReference type="Pfam" id="PF00620">
    <property type="entry name" value="RhoGAP"/>
    <property type="match status" value="1"/>
</dbReference>
<feature type="compositionally biased region" description="Low complexity" evidence="5">
    <location>
        <begin position="505"/>
        <end position="538"/>
    </location>
</feature>
<dbReference type="InterPro" id="IPR050729">
    <property type="entry name" value="Rho-GAP"/>
</dbReference>
<keyword evidence="8" id="KW-1185">Reference proteome</keyword>
<feature type="compositionally biased region" description="Low complexity" evidence="5">
    <location>
        <begin position="547"/>
        <end position="573"/>
    </location>
</feature>
<dbReference type="EMBL" id="JAVFKY010000004">
    <property type="protein sequence ID" value="KAK5577349.1"/>
    <property type="molecule type" value="Genomic_DNA"/>
</dbReference>
<evidence type="ECO:0000256" key="4">
    <source>
        <dbReference type="ARBA" id="ARBA00037092"/>
    </source>
</evidence>
<feature type="compositionally biased region" description="Low complexity" evidence="5">
    <location>
        <begin position="724"/>
        <end position="759"/>
    </location>
</feature>
<evidence type="ECO:0000313" key="7">
    <source>
        <dbReference type="EMBL" id="KAK5577349.1"/>
    </source>
</evidence>
<feature type="region of interest" description="Disordered" evidence="5">
    <location>
        <begin position="505"/>
        <end position="573"/>
    </location>
</feature>
<dbReference type="PANTHER" id="PTHR23176:SF102">
    <property type="entry name" value="RHO GTPASE-ACTIVATING PROTEIN GACI"/>
    <property type="match status" value="1"/>
</dbReference>
<dbReference type="InterPro" id="IPR008936">
    <property type="entry name" value="Rho_GTPase_activation_prot"/>
</dbReference>
<evidence type="ECO:0000313" key="8">
    <source>
        <dbReference type="Proteomes" id="UP001344447"/>
    </source>
</evidence>